<evidence type="ECO:0000313" key="3">
    <source>
        <dbReference type="Proteomes" id="UP000762676"/>
    </source>
</evidence>
<reference evidence="2 3" key="1">
    <citation type="journal article" date="2021" name="Elife">
        <title>Chloroplast acquisition without the gene transfer in kleptoplastic sea slugs, Plakobranchus ocellatus.</title>
        <authorList>
            <person name="Maeda T."/>
            <person name="Takahashi S."/>
            <person name="Yoshida T."/>
            <person name="Shimamura S."/>
            <person name="Takaki Y."/>
            <person name="Nagai Y."/>
            <person name="Toyoda A."/>
            <person name="Suzuki Y."/>
            <person name="Arimoto A."/>
            <person name="Ishii H."/>
            <person name="Satoh N."/>
            <person name="Nishiyama T."/>
            <person name="Hasebe M."/>
            <person name="Maruyama T."/>
            <person name="Minagawa J."/>
            <person name="Obokata J."/>
            <person name="Shigenobu S."/>
        </authorList>
    </citation>
    <scope>NUCLEOTIDE SEQUENCE [LARGE SCALE GENOMIC DNA]</scope>
</reference>
<keyword evidence="2" id="KW-0449">Lipoprotein</keyword>
<proteinExistence type="predicted"/>
<dbReference type="GO" id="GO:0005886">
    <property type="term" value="C:plasma membrane"/>
    <property type="evidence" value="ECO:0007669"/>
    <property type="project" value="TreeGrafter"/>
</dbReference>
<dbReference type="PANTHER" id="PTHR46513:SF13">
    <property type="entry name" value="EGF-LIKE DOMAIN-CONTAINING PROTEIN"/>
    <property type="match status" value="1"/>
</dbReference>
<dbReference type="AlphaFoldDB" id="A0AAV4JF54"/>
<keyword evidence="3" id="KW-1185">Reference proteome</keyword>
<evidence type="ECO:0000256" key="1">
    <source>
        <dbReference type="PROSITE-ProRule" id="PRU00461"/>
    </source>
</evidence>
<protein>
    <submittedName>
        <fullName evidence="2">Low density lipoprotein receptor protein</fullName>
    </submittedName>
</protein>
<organism evidence="2 3">
    <name type="scientific">Elysia marginata</name>
    <dbReference type="NCBI Taxonomy" id="1093978"/>
    <lineage>
        <taxon>Eukaryota</taxon>
        <taxon>Metazoa</taxon>
        <taxon>Spiralia</taxon>
        <taxon>Lophotrochozoa</taxon>
        <taxon>Mollusca</taxon>
        <taxon>Gastropoda</taxon>
        <taxon>Heterobranchia</taxon>
        <taxon>Euthyneura</taxon>
        <taxon>Panpulmonata</taxon>
        <taxon>Sacoglossa</taxon>
        <taxon>Placobranchoidea</taxon>
        <taxon>Plakobranchidae</taxon>
        <taxon>Elysia</taxon>
    </lineage>
</organism>
<accession>A0AAV4JF54</accession>
<dbReference type="InterPro" id="IPR050778">
    <property type="entry name" value="Cueball_EGF_LRP_Nidogen"/>
</dbReference>
<sequence>MPFCREKFVLFQPISGVLQNVEECNGLTADWVSRHIYWTDAGKRTLEIANFDGSGRRVLVGSKLVNPRGVVVDPVYG</sequence>
<name>A0AAV4JF54_9GAST</name>
<dbReference type="GO" id="GO:0060070">
    <property type="term" value="P:canonical Wnt signaling pathway"/>
    <property type="evidence" value="ECO:0007669"/>
    <property type="project" value="TreeGrafter"/>
</dbReference>
<dbReference type="SMART" id="SM00135">
    <property type="entry name" value="LY"/>
    <property type="match status" value="1"/>
</dbReference>
<feature type="repeat" description="LDL-receptor class B" evidence="1">
    <location>
        <begin position="34"/>
        <end position="76"/>
    </location>
</feature>
<dbReference type="GO" id="GO:0042813">
    <property type="term" value="F:Wnt receptor activity"/>
    <property type="evidence" value="ECO:0007669"/>
    <property type="project" value="TreeGrafter"/>
</dbReference>
<dbReference type="Gene3D" id="2.120.10.30">
    <property type="entry name" value="TolB, C-terminal domain"/>
    <property type="match status" value="1"/>
</dbReference>
<dbReference type="GO" id="GO:0017147">
    <property type="term" value="F:Wnt-protein binding"/>
    <property type="evidence" value="ECO:0007669"/>
    <property type="project" value="TreeGrafter"/>
</dbReference>
<dbReference type="PROSITE" id="PS51120">
    <property type="entry name" value="LDLRB"/>
    <property type="match status" value="1"/>
</dbReference>
<dbReference type="SUPFAM" id="SSF63825">
    <property type="entry name" value="YWTD domain"/>
    <property type="match status" value="1"/>
</dbReference>
<dbReference type="EMBL" id="BMAT01003095">
    <property type="protein sequence ID" value="GFS20077.1"/>
    <property type="molecule type" value="Genomic_DNA"/>
</dbReference>
<dbReference type="PANTHER" id="PTHR46513">
    <property type="entry name" value="VITELLOGENIN RECEPTOR-LIKE PROTEIN-RELATED-RELATED"/>
    <property type="match status" value="1"/>
</dbReference>
<keyword evidence="2" id="KW-0675">Receptor</keyword>
<comment type="caution">
    <text evidence="2">The sequence shown here is derived from an EMBL/GenBank/DDBJ whole genome shotgun (WGS) entry which is preliminary data.</text>
</comment>
<dbReference type="Proteomes" id="UP000762676">
    <property type="component" value="Unassembled WGS sequence"/>
</dbReference>
<dbReference type="InterPro" id="IPR011042">
    <property type="entry name" value="6-blade_b-propeller_TolB-like"/>
</dbReference>
<dbReference type="InterPro" id="IPR000033">
    <property type="entry name" value="LDLR_classB_rpt"/>
</dbReference>
<gene>
    <name evidence="2" type="ORF">ElyMa_001560600</name>
</gene>
<dbReference type="Pfam" id="PF00058">
    <property type="entry name" value="Ldl_recept_b"/>
    <property type="match status" value="1"/>
</dbReference>
<evidence type="ECO:0000313" key="2">
    <source>
        <dbReference type="EMBL" id="GFS20077.1"/>
    </source>
</evidence>